<organism evidence="2 3">
    <name type="scientific">Pontibacillus chungwhensis</name>
    <dbReference type="NCBI Taxonomy" id="265426"/>
    <lineage>
        <taxon>Bacteria</taxon>
        <taxon>Bacillati</taxon>
        <taxon>Bacillota</taxon>
        <taxon>Bacilli</taxon>
        <taxon>Bacillales</taxon>
        <taxon>Bacillaceae</taxon>
        <taxon>Pontibacillus</taxon>
    </lineage>
</organism>
<dbReference type="RefSeq" id="WP_231418172.1">
    <property type="nucleotide sequence ID" value="NZ_CP126446.1"/>
</dbReference>
<protein>
    <submittedName>
        <fullName evidence="2">Uncharacterized protein</fullName>
    </submittedName>
</protein>
<feature type="transmembrane region" description="Helical" evidence="1">
    <location>
        <begin position="25"/>
        <end position="47"/>
    </location>
</feature>
<feature type="transmembrane region" description="Helical" evidence="1">
    <location>
        <begin position="345"/>
        <end position="366"/>
    </location>
</feature>
<gene>
    <name evidence="2" type="ORF">QNI29_06005</name>
</gene>
<dbReference type="EMBL" id="CP126446">
    <property type="protein sequence ID" value="WIF99211.1"/>
    <property type="molecule type" value="Genomic_DNA"/>
</dbReference>
<proteinExistence type="predicted"/>
<feature type="transmembrane region" description="Helical" evidence="1">
    <location>
        <begin position="251"/>
        <end position="272"/>
    </location>
</feature>
<feature type="transmembrane region" description="Helical" evidence="1">
    <location>
        <begin position="313"/>
        <end position="333"/>
    </location>
</feature>
<reference evidence="2 3" key="1">
    <citation type="submission" date="2023-05" db="EMBL/GenBank/DDBJ databases">
        <title>Comparative genomics reveals the evidence of polycyclic aromatic hydrocarbons degradation in moderately halophilic genus Pontibacillus.</title>
        <authorList>
            <person name="Yang H."/>
            <person name="Qian Z."/>
        </authorList>
    </citation>
    <scope>NUCLEOTIDE SEQUENCE [LARGE SCALE GENOMIC DNA]</scope>
    <source>
        <strain evidence="3">HN14</strain>
    </source>
</reference>
<feature type="transmembrane region" description="Helical" evidence="1">
    <location>
        <begin position="53"/>
        <end position="73"/>
    </location>
</feature>
<dbReference type="Proteomes" id="UP001236652">
    <property type="component" value="Chromosome"/>
</dbReference>
<accession>A0ABY8V2I9</accession>
<evidence type="ECO:0000313" key="2">
    <source>
        <dbReference type="EMBL" id="WIF99211.1"/>
    </source>
</evidence>
<name>A0ABY8V2I9_9BACI</name>
<feature type="transmembrane region" description="Helical" evidence="1">
    <location>
        <begin position="284"/>
        <end position="301"/>
    </location>
</feature>
<keyword evidence="1" id="KW-0812">Transmembrane</keyword>
<sequence>MEPSTEQTLQYSNRLPSSHILTKKIALGIFGVLTALSMAAALVTLYLGGDLLILTWVSVVFAIAFGFITWIPYSELKRNANVAIETEVNERGIEEEWEYKDGRKEENIIPYKDIKKVILAHDAYYIHDFMHMGRGHYYIRSIIIVFYRDSYFLKRINNEEEWGEWFSRLKNHDIPVFYAPKDLHDMHRAHYEGYKIDFSKLEATPWWELKEEPRILSGGKKNPFDMWMEQDTLKRMNKDKKERTKNVDQRVTFGILIYGLLMGLLLFPGVPVEDGGYALEGHRYFLYILLPGLAPLFFVSWRKYYKWWLMPVVYYITYALSTTVGVGVSSLFTGQTLHIGSIFSYSLPVLFFAIFDYLFVLFGRAASFISQKLRL</sequence>
<evidence type="ECO:0000313" key="3">
    <source>
        <dbReference type="Proteomes" id="UP001236652"/>
    </source>
</evidence>
<keyword evidence="3" id="KW-1185">Reference proteome</keyword>
<keyword evidence="1" id="KW-0472">Membrane</keyword>
<evidence type="ECO:0000256" key="1">
    <source>
        <dbReference type="SAM" id="Phobius"/>
    </source>
</evidence>
<keyword evidence="1" id="KW-1133">Transmembrane helix</keyword>